<organism evidence="2 3">
    <name type="scientific">Clonostachys rhizophaga</name>
    <dbReference type="NCBI Taxonomy" id="160324"/>
    <lineage>
        <taxon>Eukaryota</taxon>
        <taxon>Fungi</taxon>
        <taxon>Dikarya</taxon>
        <taxon>Ascomycota</taxon>
        <taxon>Pezizomycotina</taxon>
        <taxon>Sordariomycetes</taxon>
        <taxon>Hypocreomycetidae</taxon>
        <taxon>Hypocreales</taxon>
        <taxon>Bionectriaceae</taxon>
        <taxon>Clonostachys</taxon>
    </lineage>
</organism>
<proteinExistence type="predicted"/>
<feature type="chain" id="PRO_5040136467" evidence="1">
    <location>
        <begin position="24"/>
        <end position="295"/>
    </location>
</feature>
<keyword evidence="1" id="KW-0732">Signal</keyword>
<feature type="signal peptide" evidence="1">
    <location>
        <begin position="1"/>
        <end position="23"/>
    </location>
</feature>
<keyword evidence="3" id="KW-1185">Reference proteome</keyword>
<dbReference type="EMBL" id="CABFNQ020000736">
    <property type="protein sequence ID" value="CAH0028763.1"/>
    <property type="molecule type" value="Genomic_DNA"/>
</dbReference>
<name>A0A9N9YLS3_9HYPO</name>
<evidence type="ECO:0000256" key="1">
    <source>
        <dbReference type="SAM" id="SignalP"/>
    </source>
</evidence>
<dbReference type="AlphaFoldDB" id="A0A9N9YLS3"/>
<gene>
    <name evidence="2" type="ORF">CRHIZ90672A_00014318</name>
</gene>
<accession>A0A9N9YLS3</accession>
<protein>
    <submittedName>
        <fullName evidence="2">Uncharacterized protein</fullName>
    </submittedName>
</protein>
<evidence type="ECO:0000313" key="2">
    <source>
        <dbReference type="EMBL" id="CAH0028763.1"/>
    </source>
</evidence>
<dbReference type="Proteomes" id="UP000696573">
    <property type="component" value="Unassembled WGS sequence"/>
</dbReference>
<evidence type="ECO:0000313" key="3">
    <source>
        <dbReference type="Proteomes" id="UP000696573"/>
    </source>
</evidence>
<comment type="caution">
    <text evidence="2">The sequence shown here is derived from an EMBL/GenBank/DDBJ whole genome shotgun (WGS) entry which is preliminary data.</text>
</comment>
<sequence>MVAIKNLSITSAVVLGLSVQVQAAPIAKSDLATRSGTDSDLDVRDPFLGRIVGSIFGGRKGRRDLEELTERDLADLEARDPFLGRLVGSIFGGRKGRRDLEELSERDIDQLEERSSRGRGSGLARHAISTAGRVGVAWAKNQRRDPEELSERDLDELDERDLDELEERDFDDLETRDPFLGRIIGSVFGGRRGRRDLEELSERDIDELEERDLDLEDELVSRDLELEERSSRGRGSGLARHAISTAGRVGVAWAKNQRRDLDDESLVARELENLDERDLEYLYTLYLRDMEDSEE</sequence>
<reference evidence="2" key="1">
    <citation type="submission" date="2021-10" db="EMBL/GenBank/DDBJ databases">
        <authorList>
            <person name="Piombo E."/>
        </authorList>
    </citation>
    <scope>NUCLEOTIDE SEQUENCE</scope>
</reference>
<dbReference type="OrthoDB" id="5150177at2759"/>